<evidence type="ECO:0000313" key="2">
    <source>
        <dbReference type="EMBL" id="EIE97149.1"/>
    </source>
</evidence>
<keyword evidence="3" id="KW-1185">Reference proteome</keyword>
<name>I1CWS5_9PSEU</name>
<evidence type="ECO:0000256" key="1">
    <source>
        <dbReference type="SAM" id="MobiDB-lite"/>
    </source>
</evidence>
<dbReference type="RefSeq" id="WP_005460921.1">
    <property type="nucleotide sequence ID" value="NZ_CM001484.1"/>
</dbReference>
<sequence>MRRTALAGLGFAALLLTGCGTTVTGTASPISSAPSGEATEPAEPTGIAGQPCELLTPEQATSLGYGEEGEFSPGRPEQLMPARCTWDPAAGDGDPLTAYFSVDISLADYVAGVQPDWEKDLGALTWEHYPDPLGLEGTCMLAAELSPSSFVALSSSDFLDTSKACERAEAAAPYVSANLSGG</sequence>
<dbReference type="STRING" id="928724.SacglDRAFT_00186"/>
<proteinExistence type="predicted"/>
<dbReference type="InterPro" id="IPR024520">
    <property type="entry name" value="DUF3558"/>
</dbReference>
<accession>I1CWS5</accession>
<dbReference type="Proteomes" id="UP000005087">
    <property type="component" value="Chromosome"/>
</dbReference>
<evidence type="ECO:0008006" key="4">
    <source>
        <dbReference type="Google" id="ProtNLM"/>
    </source>
</evidence>
<dbReference type="OrthoDB" id="3624688at2"/>
<feature type="region of interest" description="Disordered" evidence="1">
    <location>
        <begin position="27"/>
        <end position="50"/>
    </location>
</feature>
<dbReference type="EMBL" id="CM001484">
    <property type="protein sequence ID" value="EIE97149.1"/>
    <property type="molecule type" value="Genomic_DNA"/>
</dbReference>
<evidence type="ECO:0000313" key="3">
    <source>
        <dbReference type="Proteomes" id="UP000005087"/>
    </source>
</evidence>
<dbReference type="HOGENOM" id="CLU_1481001_0_0_11"/>
<protein>
    <recommendedName>
        <fullName evidence="4">DUF3558 domain-containing protein</fullName>
    </recommendedName>
</protein>
<dbReference type="PROSITE" id="PS51257">
    <property type="entry name" value="PROKAR_LIPOPROTEIN"/>
    <property type="match status" value="1"/>
</dbReference>
<dbReference type="AlphaFoldDB" id="I1CWS5"/>
<gene>
    <name evidence="2" type="ORF">SacglDRAFT_00186</name>
</gene>
<reference evidence="2 3" key="1">
    <citation type="submission" date="2011-09" db="EMBL/GenBank/DDBJ databases">
        <authorList>
            <consortium name="US DOE Joint Genome Institute (JGI-PGF)"/>
            <person name="Lucas S."/>
            <person name="Han J."/>
            <person name="Lapidus A."/>
            <person name="Cheng J.-F."/>
            <person name="Goodwin L."/>
            <person name="Pitluck S."/>
            <person name="Peters L."/>
            <person name="Land M.L."/>
            <person name="Hauser L."/>
            <person name="Brambilla E."/>
            <person name="Klenk H.-P."/>
            <person name="Woyke T.J."/>
        </authorList>
    </citation>
    <scope>NUCLEOTIDE SEQUENCE [LARGE SCALE GENOMIC DNA]</scope>
    <source>
        <strain evidence="2 3">K62</strain>
    </source>
</reference>
<reference evidence="3" key="2">
    <citation type="submission" date="2012-01" db="EMBL/GenBank/DDBJ databases">
        <title>Noncontiguous Finished sequence of chromosome of Saccharomonospora glauca K62.</title>
        <authorList>
            <consortium name="US DOE Joint Genome Institute"/>
            <person name="Lucas S."/>
            <person name="Han J."/>
            <person name="Lapidus A."/>
            <person name="Cheng J.-F."/>
            <person name="Goodwin L."/>
            <person name="Pitluck S."/>
            <person name="Peters L."/>
            <person name="Mikhailova N."/>
            <person name="Held B."/>
            <person name="Detter J.C."/>
            <person name="Han C."/>
            <person name="Tapia R."/>
            <person name="Land M."/>
            <person name="Hauser L."/>
            <person name="Kyrpides N."/>
            <person name="Ivanova N."/>
            <person name="Pagani I."/>
            <person name="Brambilla E.-M."/>
            <person name="Klenk H.-P."/>
            <person name="Woyke T."/>
        </authorList>
    </citation>
    <scope>NUCLEOTIDE SEQUENCE [LARGE SCALE GENOMIC DNA]</scope>
    <source>
        <strain evidence="3">K62</strain>
    </source>
</reference>
<dbReference type="Pfam" id="PF12079">
    <property type="entry name" value="DUF3558"/>
    <property type="match status" value="1"/>
</dbReference>
<dbReference type="eggNOG" id="ENOG5033RJZ">
    <property type="taxonomic scope" value="Bacteria"/>
</dbReference>
<organism evidence="2 3">
    <name type="scientific">Saccharomonospora glauca K62</name>
    <dbReference type="NCBI Taxonomy" id="928724"/>
    <lineage>
        <taxon>Bacteria</taxon>
        <taxon>Bacillati</taxon>
        <taxon>Actinomycetota</taxon>
        <taxon>Actinomycetes</taxon>
        <taxon>Pseudonocardiales</taxon>
        <taxon>Pseudonocardiaceae</taxon>
        <taxon>Saccharomonospora</taxon>
    </lineage>
</organism>